<organism evidence="1 2">
    <name type="scientific">Spiroplasma platyhelix PALS-1</name>
    <dbReference type="NCBI Taxonomy" id="1276218"/>
    <lineage>
        <taxon>Bacteria</taxon>
        <taxon>Bacillati</taxon>
        <taxon>Mycoplasmatota</taxon>
        <taxon>Mollicutes</taxon>
        <taxon>Entomoplasmatales</taxon>
        <taxon>Spiroplasmataceae</taxon>
        <taxon>Spiroplasma</taxon>
    </lineage>
</organism>
<sequence length="91" mass="10562">MNNFQQMLNQARMVQQKHENFKKEVFEFSNQGDLIKITVSGAYKVTLDVNFKTLLEQLDHDYEMLNDLVQVAINEAITEVKKKESKIIGTV</sequence>
<dbReference type="Gene3D" id="3.30.1310.10">
    <property type="entry name" value="Nucleoid-associated protein YbaB-like domain"/>
    <property type="match status" value="1"/>
</dbReference>
<dbReference type="GO" id="GO:0003677">
    <property type="term" value="F:DNA binding"/>
    <property type="evidence" value="ECO:0007669"/>
    <property type="project" value="InterPro"/>
</dbReference>
<keyword evidence="2" id="KW-1185">Reference proteome</keyword>
<reference evidence="1 2" key="1">
    <citation type="submission" date="2020-04" db="EMBL/GenBank/DDBJ databases">
        <title>Complete genome sequence of Spiroplasma platyhelix ATCC 51748, an insect isolate.</title>
        <authorList>
            <person name="Green E.A."/>
            <person name="Klassen J.L."/>
        </authorList>
    </citation>
    <scope>NUCLEOTIDE SEQUENCE [LARGE SCALE GENOMIC DNA]</scope>
    <source>
        <strain evidence="1 2">PALS-1</strain>
    </source>
</reference>
<evidence type="ECO:0000313" key="2">
    <source>
        <dbReference type="Proteomes" id="UP000584587"/>
    </source>
</evidence>
<name>A0A846TQG9_9MOLU</name>
<gene>
    <name evidence="1" type="ORF">HER12_02230</name>
</gene>
<accession>A0A846TQG9</accession>
<dbReference type="InterPro" id="IPR004401">
    <property type="entry name" value="YbaB/EbfC"/>
</dbReference>
<dbReference type="SUPFAM" id="SSF82607">
    <property type="entry name" value="YbaB-like"/>
    <property type="match status" value="1"/>
</dbReference>
<dbReference type="InterPro" id="IPR036894">
    <property type="entry name" value="YbaB-like_sf"/>
</dbReference>
<proteinExistence type="predicted"/>
<protein>
    <submittedName>
        <fullName evidence="1">YbaB/EbfC family nucleoid-associated protein</fullName>
    </submittedName>
</protein>
<dbReference type="EMBL" id="JAAVVK010000002">
    <property type="protein sequence ID" value="NKE38570.1"/>
    <property type="molecule type" value="Genomic_DNA"/>
</dbReference>
<dbReference type="Pfam" id="PF02575">
    <property type="entry name" value="YbaB_DNA_bd"/>
    <property type="match status" value="1"/>
</dbReference>
<evidence type="ECO:0000313" key="1">
    <source>
        <dbReference type="EMBL" id="NKE38570.1"/>
    </source>
</evidence>
<dbReference type="AlphaFoldDB" id="A0A846TQG9"/>
<dbReference type="Proteomes" id="UP000584587">
    <property type="component" value="Unassembled WGS sequence"/>
</dbReference>
<dbReference type="RefSeq" id="WP_168105050.1">
    <property type="nucleotide sequence ID" value="NZ_CP051215.1"/>
</dbReference>
<dbReference type="PIRSF" id="PIRSF004555">
    <property type="entry name" value="UCP004555"/>
    <property type="match status" value="1"/>
</dbReference>
<comment type="caution">
    <text evidence="1">The sequence shown here is derived from an EMBL/GenBank/DDBJ whole genome shotgun (WGS) entry which is preliminary data.</text>
</comment>